<evidence type="ECO:0000256" key="11">
    <source>
        <dbReference type="ARBA" id="ARBA00023136"/>
    </source>
</evidence>
<comment type="catalytic activity">
    <reaction evidence="13">
        <text>(5Z,8Z,11Z,14Z)-eicosatetraenoyl-CoA + H2O = (5Z,8Z,11Z,14Z)-eicosatetraenoate + CoA + H(+)</text>
        <dbReference type="Rhea" id="RHEA:40151"/>
        <dbReference type="ChEBI" id="CHEBI:15377"/>
        <dbReference type="ChEBI" id="CHEBI:15378"/>
        <dbReference type="ChEBI" id="CHEBI:32395"/>
        <dbReference type="ChEBI" id="CHEBI:57287"/>
        <dbReference type="ChEBI" id="CHEBI:57368"/>
    </reaction>
    <physiologicalReaction direction="left-to-right" evidence="13">
        <dbReference type="Rhea" id="RHEA:40152"/>
    </physiologicalReaction>
</comment>
<evidence type="ECO:0000256" key="23">
    <source>
        <dbReference type="ARBA" id="ARBA00048180"/>
    </source>
</evidence>
<organism evidence="26 27">
    <name type="scientific">Tsukamurella soli</name>
    <dbReference type="NCBI Taxonomy" id="644556"/>
    <lineage>
        <taxon>Bacteria</taxon>
        <taxon>Bacillati</taxon>
        <taxon>Actinomycetota</taxon>
        <taxon>Actinomycetes</taxon>
        <taxon>Mycobacteriales</taxon>
        <taxon>Tsukamurellaceae</taxon>
        <taxon>Tsukamurella</taxon>
    </lineage>
</organism>
<dbReference type="EMBL" id="BAABFR010000066">
    <property type="protein sequence ID" value="GAA4398958.1"/>
    <property type="molecule type" value="Genomic_DNA"/>
</dbReference>
<evidence type="ECO:0000256" key="5">
    <source>
        <dbReference type="ARBA" id="ARBA00022490"/>
    </source>
</evidence>
<dbReference type="RefSeq" id="WP_344998496.1">
    <property type="nucleotide sequence ID" value="NZ_BAABFR010000066.1"/>
</dbReference>
<evidence type="ECO:0000256" key="21">
    <source>
        <dbReference type="ARBA" id="ARBA00047969"/>
    </source>
</evidence>
<evidence type="ECO:0000256" key="7">
    <source>
        <dbReference type="ARBA" id="ARBA00022801"/>
    </source>
</evidence>
<evidence type="ECO:0000256" key="2">
    <source>
        <dbReference type="ARBA" id="ARBA00004496"/>
    </source>
</evidence>
<evidence type="ECO:0000313" key="26">
    <source>
        <dbReference type="EMBL" id="GAA4398958.1"/>
    </source>
</evidence>
<protein>
    <recommendedName>
        <fullName evidence="17">Acyl-coenzyme A thioesterase THEM4</fullName>
        <ecNumber evidence="16">3.1.2.2</ecNumber>
    </recommendedName>
    <alternativeName>
        <fullName evidence="18">Thioesterase superfamily member 4</fullName>
    </alternativeName>
</protein>
<keyword evidence="6" id="KW-0053">Apoptosis</keyword>
<evidence type="ECO:0000256" key="12">
    <source>
        <dbReference type="ARBA" id="ARBA00023273"/>
    </source>
</evidence>
<evidence type="ECO:0000256" key="6">
    <source>
        <dbReference type="ARBA" id="ARBA00022703"/>
    </source>
</evidence>
<comment type="catalytic activity">
    <reaction evidence="14">
        <text>(9Z)-octadecenoyl-CoA + H2O = (9Z)-octadecenoate + CoA + H(+)</text>
        <dbReference type="Rhea" id="RHEA:40139"/>
        <dbReference type="ChEBI" id="CHEBI:15377"/>
        <dbReference type="ChEBI" id="CHEBI:15378"/>
        <dbReference type="ChEBI" id="CHEBI:30823"/>
        <dbReference type="ChEBI" id="CHEBI:57287"/>
        <dbReference type="ChEBI" id="CHEBI:57387"/>
    </reaction>
    <physiologicalReaction direction="left-to-right" evidence="14">
        <dbReference type="Rhea" id="RHEA:40140"/>
    </physiologicalReaction>
</comment>
<evidence type="ECO:0000256" key="13">
    <source>
        <dbReference type="ARBA" id="ARBA00035852"/>
    </source>
</evidence>
<evidence type="ECO:0000256" key="16">
    <source>
        <dbReference type="ARBA" id="ARBA00038848"/>
    </source>
</evidence>
<evidence type="ECO:0000256" key="10">
    <source>
        <dbReference type="ARBA" id="ARBA00023098"/>
    </source>
</evidence>
<evidence type="ECO:0000256" key="1">
    <source>
        <dbReference type="ARBA" id="ARBA00004170"/>
    </source>
</evidence>
<comment type="catalytic activity">
    <reaction evidence="19">
        <text>octanoyl-CoA + H2O = octanoate + CoA + H(+)</text>
        <dbReference type="Rhea" id="RHEA:30143"/>
        <dbReference type="ChEBI" id="CHEBI:15377"/>
        <dbReference type="ChEBI" id="CHEBI:15378"/>
        <dbReference type="ChEBI" id="CHEBI:25646"/>
        <dbReference type="ChEBI" id="CHEBI:57287"/>
        <dbReference type="ChEBI" id="CHEBI:57386"/>
    </reaction>
    <physiologicalReaction direction="left-to-right" evidence="19">
        <dbReference type="Rhea" id="RHEA:30144"/>
    </physiologicalReaction>
</comment>
<evidence type="ECO:0000256" key="17">
    <source>
        <dbReference type="ARBA" id="ARBA00040123"/>
    </source>
</evidence>
<comment type="similarity">
    <text evidence="15">Belongs to the THEM4/THEM5 thioesterase family.</text>
</comment>
<keyword evidence="27" id="KW-1185">Reference proteome</keyword>
<keyword evidence="8" id="KW-0276">Fatty acid metabolism</keyword>
<evidence type="ECO:0000256" key="8">
    <source>
        <dbReference type="ARBA" id="ARBA00022832"/>
    </source>
</evidence>
<comment type="catalytic activity">
    <reaction evidence="22">
        <text>dodecanoyl-CoA + H2O = dodecanoate + CoA + H(+)</text>
        <dbReference type="Rhea" id="RHEA:30135"/>
        <dbReference type="ChEBI" id="CHEBI:15377"/>
        <dbReference type="ChEBI" id="CHEBI:15378"/>
        <dbReference type="ChEBI" id="CHEBI:18262"/>
        <dbReference type="ChEBI" id="CHEBI:57287"/>
        <dbReference type="ChEBI" id="CHEBI:57375"/>
    </reaction>
    <physiologicalReaction direction="left-to-right" evidence="22">
        <dbReference type="Rhea" id="RHEA:30136"/>
    </physiologicalReaction>
</comment>
<comment type="catalytic activity">
    <reaction evidence="23">
        <text>tetradecanoyl-CoA + H2O = tetradecanoate + CoA + H(+)</text>
        <dbReference type="Rhea" id="RHEA:40119"/>
        <dbReference type="ChEBI" id="CHEBI:15377"/>
        <dbReference type="ChEBI" id="CHEBI:15378"/>
        <dbReference type="ChEBI" id="CHEBI:30807"/>
        <dbReference type="ChEBI" id="CHEBI:57287"/>
        <dbReference type="ChEBI" id="CHEBI:57385"/>
    </reaction>
    <physiologicalReaction direction="left-to-right" evidence="23">
        <dbReference type="Rhea" id="RHEA:40120"/>
    </physiologicalReaction>
</comment>
<evidence type="ECO:0000256" key="18">
    <source>
        <dbReference type="ARBA" id="ARBA00043210"/>
    </source>
</evidence>
<dbReference type="PANTHER" id="PTHR12418:SF19">
    <property type="entry name" value="ACYL-COENZYME A THIOESTERASE THEM4"/>
    <property type="match status" value="1"/>
</dbReference>
<keyword evidence="4" id="KW-1003">Cell membrane</keyword>
<feature type="compositionally biased region" description="Basic and acidic residues" evidence="24">
    <location>
        <begin position="9"/>
        <end position="18"/>
    </location>
</feature>
<evidence type="ECO:0000256" key="3">
    <source>
        <dbReference type="ARBA" id="ARBA00004632"/>
    </source>
</evidence>
<comment type="caution">
    <text evidence="26">The sequence shown here is derived from an EMBL/GenBank/DDBJ whole genome shotgun (WGS) entry which is preliminary data.</text>
</comment>
<evidence type="ECO:0000256" key="15">
    <source>
        <dbReference type="ARBA" id="ARBA00038456"/>
    </source>
</evidence>
<evidence type="ECO:0000256" key="22">
    <source>
        <dbReference type="ARBA" id="ARBA00048074"/>
    </source>
</evidence>
<evidence type="ECO:0000256" key="14">
    <source>
        <dbReference type="ARBA" id="ARBA00037002"/>
    </source>
</evidence>
<evidence type="ECO:0000313" key="27">
    <source>
        <dbReference type="Proteomes" id="UP001500635"/>
    </source>
</evidence>
<name>A0ABP8K0P1_9ACTN</name>
<evidence type="ECO:0000256" key="19">
    <source>
        <dbReference type="ARBA" id="ARBA00047588"/>
    </source>
</evidence>
<dbReference type="Gene3D" id="3.10.129.10">
    <property type="entry name" value="Hotdog Thioesterase"/>
    <property type="match status" value="1"/>
</dbReference>
<dbReference type="Pfam" id="PF03061">
    <property type="entry name" value="4HBT"/>
    <property type="match status" value="1"/>
</dbReference>
<dbReference type="Proteomes" id="UP001500635">
    <property type="component" value="Unassembled WGS sequence"/>
</dbReference>
<dbReference type="InterPro" id="IPR006683">
    <property type="entry name" value="Thioestr_dom"/>
</dbReference>
<keyword evidence="10" id="KW-0443">Lipid metabolism</keyword>
<dbReference type="InterPro" id="IPR029069">
    <property type="entry name" value="HotDog_dom_sf"/>
</dbReference>
<keyword evidence="5" id="KW-0963">Cytoplasm</keyword>
<evidence type="ECO:0000256" key="4">
    <source>
        <dbReference type="ARBA" id="ARBA00022475"/>
    </source>
</evidence>
<feature type="region of interest" description="Disordered" evidence="24">
    <location>
        <begin position="1"/>
        <end position="22"/>
    </location>
</feature>
<comment type="catalytic activity">
    <reaction evidence="20">
        <text>hexadecanoyl-CoA + H2O = hexadecanoate + CoA + H(+)</text>
        <dbReference type="Rhea" id="RHEA:16645"/>
        <dbReference type="ChEBI" id="CHEBI:7896"/>
        <dbReference type="ChEBI" id="CHEBI:15377"/>
        <dbReference type="ChEBI" id="CHEBI:15378"/>
        <dbReference type="ChEBI" id="CHEBI:57287"/>
        <dbReference type="ChEBI" id="CHEBI:57379"/>
        <dbReference type="EC" id="3.1.2.2"/>
    </reaction>
    <physiologicalReaction direction="left-to-right" evidence="20">
        <dbReference type="Rhea" id="RHEA:16646"/>
    </physiologicalReaction>
</comment>
<accession>A0ABP8K0P1</accession>
<evidence type="ECO:0000259" key="25">
    <source>
        <dbReference type="Pfam" id="PF03061"/>
    </source>
</evidence>
<gene>
    <name evidence="26" type="ORF">GCM10023147_35720</name>
</gene>
<dbReference type="SUPFAM" id="SSF54637">
    <property type="entry name" value="Thioesterase/thiol ester dehydrase-isomerase"/>
    <property type="match status" value="1"/>
</dbReference>
<feature type="domain" description="Thioesterase" evidence="25">
    <location>
        <begin position="119"/>
        <end position="194"/>
    </location>
</feature>
<reference evidence="27" key="1">
    <citation type="journal article" date="2019" name="Int. J. Syst. Evol. Microbiol.">
        <title>The Global Catalogue of Microorganisms (GCM) 10K type strain sequencing project: providing services to taxonomists for standard genome sequencing and annotation.</title>
        <authorList>
            <consortium name="The Broad Institute Genomics Platform"/>
            <consortium name="The Broad Institute Genome Sequencing Center for Infectious Disease"/>
            <person name="Wu L."/>
            <person name="Ma J."/>
        </authorList>
    </citation>
    <scope>NUCLEOTIDE SEQUENCE [LARGE SCALE GENOMIC DNA]</scope>
    <source>
        <strain evidence="27">JCM 17688</strain>
    </source>
</reference>
<dbReference type="InterPro" id="IPR052365">
    <property type="entry name" value="THEM4/THEM5_acyl-CoA_thioest"/>
</dbReference>
<sequence length="209" mass="22680">MSETTESTAGDRRSDFPRFRPATPPPVFGEFVETMRHLQDLTVAVDAPADVYATALAQAQALVETLEPYDAPEGRGPAGRVMDLPGRGSLLMPPWRVEKFDADGVRARGELRRYHLGGGGVAHGGVLPLLFDDNFGMVVYAARRPISRTAYLHVDYRKVTPLNTPLVIEGAVQSVDGRKTLIRSKLMDEDGTLLAEGEGLMVALLPGQP</sequence>
<evidence type="ECO:0000256" key="9">
    <source>
        <dbReference type="ARBA" id="ARBA00022946"/>
    </source>
</evidence>
<keyword evidence="7" id="KW-0378">Hydrolase</keyword>
<dbReference type="CDD" id="cd03440">
    <property type="entry name" value="hot_dog"/>
    <property type="match status" value="1"/>
</dbReference>
<keyword evidence="12" id="KW-0966">Cell projection</keyword>
<evidence type="ECO:0000256" key="24">
    <source>
        <dbReference type="SAM" id="MobiDB-lite"/>
    </source>
</evidence>
<evidence type="ECO:0000256" key="20">
    <source>
        <dbReference type="ARBA" id="ARBA00047734"/>
    </source>
</evidence>
<proteinExistence type="inferred from homology"/>
<comment type="catalytic activity">
    <reaction evidence="21">
        <text>decanoyl-CoA + H2O = decanoate + CoA + H(+)</text>
        <dbReference type="Rhea" id="RHEA:40059"/>
        <dbReference type="ChEBI" id="CHEBI:15377"/>
        <dbReference type="ChEBI" id="CHEBI:15378"/>
        <dbReference type="ChEBI" id="CHEBI:27689"/>
        <dbReference type="ChEBI" id="CHEBI:57287"/>
        <dbReference type="ChEBI" id="CHEBI:61430"/>
    </reaction>
    <physiologicalReaction direction="left-to-right" evidence="21">
        <dbReference type="Rhea" id="RHEA:40060"/>
    </physiologicalReaction>
</comment>
<comment type="subcellular location">
    <subcellularLocation>
        <location evidence="3">Cell projection</location>
        <location evidence="3">Ruffle membrane</location>
    </subcellularLocation>
    <subcellularLocation>
        <location evidence="2">Cytoplasm</location>
    </subcellularLocation>
    <subcellularLocation>
        <location evidence="1">Membrane</location>
        <topology evidence="1">Peripheral membrane protein</topology>
    </subcellularLocation>
</comment>
<keyword evidence="11" id="KW-0472">Membrane</keyword>
<dbReference type="PANTHER" id="PTHR12418">
    <property type="entry name" value="ACYL-COENZYME A THIOESTERASE THEM4"/>
    <property type="match status" value="1"/>
</dbReference>
<keyword evidence="9" id="KW-0809">Transit peptide</keyword>
<dbReference type="EC" id="3.1.2.2" evidence="16"/>